<proteinExistence type="predicted"/>
<evidence type="ECO:0000256" key="1">
    <source>
        <dbReference type="SAM" id="MobiDB-lite"/>
    </source>
</evidence>
<protein>
    <submittedName>
        <fullName evidence="2">Uncharacterized protein</fullName>
    </submittedName>
</protein>
<dbReference type="STRING" id="1314776.A0A166IQE3"/>
<dbReference type="AlphaFoldDB" id="A0A166IQE3"/>
<feature type="compositionally biased region" description="Pro residues" evidence="1">
    <location>
        <begin position="106"/>
        <end position="117"/>
    </location>
</feature>
<feature type="compositionally biased region" description="Polar residues" evidence="1">
    <location>
        <begin position="207"/>
        <end position="224"/>
    </location>
</feature>
<dbReference type="EMBL" id="KV428005">
    <property type="protein sequence ID" value="KZT43964.1"/>
    <property type="molecule type" value="Genomic_DNA"/>
</dbReference>
<feature type="region of interest" description="Disordered" evidence="1">
    <location>
        <begin position="1"/>
        <end position="373"/>
    </location>
</feature>
<evidence type="ECO:0000313" key="2">
    <source>
        <dbReference type="EMBL" id="KZT43964.1"/>
    </source>
</evidence>
<name>A0A166IQE3_9AGAM</name>
<feature type="compositionally biased region" description="Pro residues" evidence="1">
    <location>
        <begin position="1"/>
        <end position="17"/>
    </location>
</feature>
<gene>
    <name evidence="2" type="ORF">SISSUDRAFT_1039219</name>
</gene>
<feature type="compositionally biased region" description="Basic and acidic residues" evidence="1">
    <location>
        <begin position="176"/>
        <end position="206"/>
    </location>
</feature>
<keyword evidence="3" id="KW-1185">Reference proteome</keyword>
<feature type="compositionally biased region" description="Basic and acidic residues" evidence="1">
    <location>
        <begin position="62"/>
        <end position="71"/>
    </location>
</feature>
<reference evidence="2 3" key="1">
    <citation type="journal article" date="2016" name="Mol. Biol. Evol.">
        <title>Comparative Genomics of Early-Diverging Mushroom-Forming Fungi Provides Insights into the Origins of Lignocellulose Decay Capabilities.</title>
        <authorList>
            <person name="Nagy L.G."/>
            <person name="Riley R."/>
            <person name="Tritt A."/>
            <person name="Adam C."/>
            <person name="Daum C."/>
            <person name="Floudas D."/>
            <person name="Sun H."/>
            <person name="Yadav J.S."/>
            <person name="Pangilinan J."/>
            <person name="Larsson K.H."/>
            <person name="Matsuura K."/>
            <person name="Barry K."/>
            <person name="Labutti K."/>
            <person name="Kuo R."/>
            <person name="Ohm R.A."/>
            <person name="Bhattacharya S.S."/>
            <person name="Shirouzu T."/>
            <person name="Yoshinaga Y."/>
            <person name="Martin F.M."/>
            <person name="Grigoriev I.V."/>
            <person name="Hibbett D.S."/>
        </authorList>
    </citation>
    <scope>NUCLEOTIDE SEQUENCE [LARGE SCALE GENOMIC DNA]</scope>
    <source>
        <strain evidence="2 3">HHB10207 ss-3</strain>
    </source>
</reference>
<feature type="compositionally biased region" description="Basic and acidic residues" evidence="1">
    <location>
        <begin position="24"/>
        <end position="53"/>
    </location>
</feature>
<organism evidence="2 3">
    <name type="scientific">Sistotremastrum suecicum HHB10207 ss-3</name>
    <dbReference type="NCBI Taxonomy" id="1314776"/>
    <lineage>
        <taxon>Eukaryota</taxon>
        <taxon>Fungi</taxon>
        <taxon>Dikarya</taxon>
        <taxon>Basidiomycota</taxon>
        <taxon>Agaricomycotina</taxon>
        <taxon>Agaricomycetes</taxon>
        <taxon>Sistotremastrales</taxon>
        <taxon>Sistotremastraceae</taxon>
        <taxon>Sistotremastrum</taxon>
    </lineage>
</organism>
<evidence type="ECO:0000313" key="3">
    <source>
        <dbReference type="Proteomes" id="UP000076798"/>
    </source>
</evidence>
<dbReference type="Proteomes" id="UP000076798">
    <property type="component" value="Unassembled WGS sequence"/>
</dbReference>
<accession>A0A166IQE3</accession>
<sequence length="456" mass="52614">MAGLPPKPQDPLPPPPSHSHGGRSRGDDRDYPRARDDTRRRRDFHERDREYRDPYPNPPYDRTYRPRDTYRGDSYYPEVRDDRRRSPSPPHHHRRDYDHDRSRGRSPPPRAYPPARYPTPSRMGPFGFPASYSRSPPPLSPSWHDSRRPRSMTPPYPSSFYADGIQPQYRSRTPPRPRDYDERDRRRVEPPPPSRRDDPPRVERGTRPNNSPRPVPSASRTPITSYPPRRSRSKSPPRERRNIPQKPPTLDTNVEKLQPPTKSPANPSPRRAEESASTRQPPRGPKNPRVNNLPPGPRIRPTHPSILTRELPTPLPSRPTPTGPRSHATNTAKEEPEPPTPSTAIPEKPNYEYKWPLPDLPPRVIPPTHEPDIKTTIDEIRSTQKRRYGERMQKAKEARQLRHELDVAALDLELSQMRRKHYQNILDKLLEDEDVDIGLTSVQISSTGSGSIEVAH</sequence>
<feature type="compositionally biased region" description="Pro residues" evidence="1">
    <location>
        <begin position="313"/>
        <end position="322"/>
    </location>
</feature>